<name>A0A1J5PDU6_9ZZZZ</name>
<keyword evidence="5 9" id="KW-0812">Transmembrane</keyword>
<comment type="caution">
    <text evidence="11">The sequence shown here is derived from an EMBL/GenBank/DDBJ whole genome shotgun (WGS) entry which is preliminary data.</text>
</comment>
<reference evidence="11" key="1">
    <citation type="submission" date="2016-10" db="EMBL/GenBank/DDBJ databases">
        <title>Sequence of Gallionella enrichment culture.</title>
        <authorList>
            <person name="Poehlein A."/>
            <person name="Muehling M."/>
            <person name="Daniel R."/>
        </authorList>
    </citation>
    <scope>NUCLEOTIDE SEQUENCE</scope>
</reference>
<dbReference type="GO" id="GO:0055085">
    <property type="term" value="P:transmembrane transport"/>
    <property type="evidence" value="ECO:0007669"/>
    <property type="project" value="InterPro"/>
</dbReference>
<feature type="transmembrane region" description="Helical" evidence="9">
    <location>
        <begin position="279"/>
        <end position="301"/>
    </location>
</feature>
<evidence type="ECO:0000256" key="9">
    <source>
        <dbReference type="SAM" id="Phobius"/>
    </source>
</evidence>
<evidence type="ECO:0000256" key="3">
    <source>
        <dbReference type="ARBA" id="ARBA00022448"/>
    </source>
</evidence>
<dbReference type="PANTHER" id="PTHR42929">
    <property type="entry name" value="INNER MEMBRANE ABC TRANSPORTER PERMEASE PROTEIN YDCU-RELATED-RELATED"/>
    <property type="match status" value="1"/>
</dbReference>
<evidence type="ECO:0000256" key="6">
    <source>
        <dbReference type="ARBA" id="ARBA00022989"/>
    </source>
</evidence>
<dbReference type="AlphaFoldDB" id="A0A1J5PDU6"/>
<evidence type="ECO:0000313" key="11">
    <source>
        <dbReference type="EMBL" id="OIQ69809.1"/>
    </source>
</evidence>
<dbReference type="EMBL" id="MLJW01004523">
    <property type="protein sequence ID" value="OIQ69809.1"/>
    <property type="molecule type" value="Genomic_DNA"/>
</dbReference>
<feature type="transmembrane region" description="Helical" evidence="9">
    <location>
        <begin position="34"/>
        <end position="53"/>
    </location>
</feature>
<gene>
    <name evidence="11" type="ORF">GALL_485880</name>
</gene>
<comment type="similarity">
    <text evidence="2">Belongs to the binding-protein-dependent transport system permease family. CysTW subfamily.</text>
</comment>
<dbReference type="PANTHER" id="PTHR42929:SF1">
    <property type="entry name" value="INNER MEMBRANE ABC TRANSPORTER PERMEASE PROTEIN YDCU-RELATED"/>
    <property type="match status" value="1"/>
</dbReference>
<evidence type="ECO:0000256" key="4">
    <source>
        <dbReference type="ARBA" id="ARBA00022475"/>
    </source>
</evidence>
<feature type="transmembrane region" description="Helical" evidence="9">
    <location>
        <begin position="93"/>
        <end position="116"/>
    </location>
</feature>
<feature type="transmembrane region" description="Helical" evidence="9">
    <location>
        <begin position="218"/>
        <end position="240"/>
    </location>
</feature>
<sequence>MQTATPFAGSDVTTVAGGDSGHGQRRKSRLRISLGKYGGVLPFFIYALLFFGLPTFRVAYLAFQDQKGGWTFSNVKATVKGIYLLSFERSIELSAVSSITAAILGFVAAYAIAVSARPLLRRVVQTASGVFANTGGVPLAFMFIATIGTYGLVTKGLKAIGINLYGGGWTLFTFTGLVLVYLFFQIPLMIIVILPAIDGLRLEWREASASLGASKWQFWRYIAGPLMLPPFTGAILLLFANSFAAYATASALTSGTIPLVPLQIGSLISGNVIADRANLGYALGFGMIVVIGFVMSGYTLLQKRSAKWLQR</sequence>
<keyword evidence="4" id="KW-1003">Cell membrane</keyword>
<feature type="domain" description="ABC transmembrane type-1" evidence="10">
    <location>
        <begin position="87"/>
        <end position="300"/>
    </location>
</feature>
<keyword evidence="6 9" id="KW-1133">Transmembrane helix</keyword>
<organism evidence="11">
    <name type="scientific">mine drainage metagenome</name>
    <dbReference type="NCBI Taxonomy" id="410659"/>
    <lineage>
        <taxon>unclassified sequences</taxon>
        <taxon>metagenomes</taxon>
        <taxon>ecological metagenomes</taxon>
    </lineage>
</organism>
<dbReference type="Gene3D" id="1.10.3720.10">
    <property type="entry name" value="MetI-like"/>
    <property type="match status" value="1"/>
</dbReference>
<evidence type="ECO:0000256" key="2">
    <source>
        <dbReference type="ARBA" id="ARBA00007069"/>
    </source>
</evidence>
<keyword evidence="3" id="KW-0813">Transport</keyword>
<dbReference type="SUPFAM" id="SSF161098">
    <property type="entry name" value="MetI-like"/>
    <property type="match status" value="1"/>
</dbReference>
<dbReference type="InterPro" id="IPR035906">
    <property type="entry name" value="MetI-like_sf"/>
</dbReference>
<dbReference type="InterPro" id="IPR000515">
    <property type="entry name" value="MetI-like"/>
</dbReference>
<feature type="transmembrane region" description="Helical" evidence="9">
    <location>
        <begin position="171"/>
        <end position="197"/>
    </location>
</feature>
<proteinExistence type="inferred from homology"/>
<keyword evidence="7 9" id="KW-0472">Membrane</keyword>
<evidence type="ECO:0000256" key="5">
    <source>
        <dbReference type="ARBA" id="ARBA00022692"/>
    </source>
</evidence>
<evidence type="ECO:0000256" key="7">
    <source>
        <dbReference type="ARBA" id="ARBA00023136"/>
    </source>
</evidence>
<comment type="subcellular location">
    <subcellularLocation>
        <location evidence="1">Cell membrane</location>
        <topology evidence="1">Multi-pass membrane protein</topology>
    </subcellularLocation>
</comment>
<evidence type="ECO:0000259" key="10">
    <source>
        <dbReference type="PROSITE" id="PS50928"/>
    </source>
</evidence>
<dbReference type="Pfam" id="PF00528">
    <property type="entry name" value="BPD_transp_1"/>
    <property type="match status" value="1"/>
</dbReference>
<accession>A0A1J5PDU6</accession>
<dbReference type="PROSITE" id="PS50928">
    <property type="entry name" value="ABC_TM1"/>
    <property type="match status" value="1"/>
</dbReference>
<feature type="region of interest" description="Disordered" evidence="8">
    <location>
        <begin position="1"/>
        <end position="25"/>
    </location>
</feature>
<evidence type="ECO:0000256" key="8">
    <source>
        <dbReference type="SAM" id="MobiDB-lite"/>
    </source>
</evidence>
<feature type="transmembrane region" description="Helical" evidence="9">
    <location>
        <begin position="128"/>
        <end position="151"/>
    </location>
</feature>
<dbReference type="GO" id="GO:0005886">
    <property type="term" value="C:plasma membrane"/>
    <property type="evidence" value="ECO:0007669"/>
    <property type="project" value="UniProtKB-SubCell"/>
</dbReference>
<evidence type="ECO:0000256" key="1">
    <source>
        <dbReference type="ARBA" id="ARBA00004651"/>
    </source>
</evidence>
<protein>
    <submittedName>
        <fullName evidence="11">Spermidine/putrescine ABC transporter membrane protein</fullName>
    </submittedName>
</protein>
<dbReference type="CDD" id="cd06261">
    <property type="entry name" value="TM_PBP2"/>
    <property type="match status" value="1"/>
</dbReference>